<reference evidence="2" key="1">
    <citation type="submission" date="2023-07" db="EMBL/GenBank/DDBJ databases">
        <title>Chromosome-level genome assembly of Artemia franciscana.</title>
        <authorList>
            <person name="Jo E."/>
        </authorList>
    </citation>
    <scope>NUCLEOTIDE SEQUENCE</scope>
    <source>
        <tissue evidence="2">Whole body</tissue>
    </source>
</reference>
<dbReference type="GO" id="GO:0034451">
    <property type="term" value="C:centriolar satellite"/>
    <property type="evidence" value="ECO:0007669"/>
    <property type="project" value="TreeGrafter"/>
</dbReference>
<evidence type="ECO:0000313" key="3">
    <source>
        <dbReference type="Proteomes" id="UP001187531"/>
    </source>
</evidence>
<dbReference type="InterPro" id="IPR052300">
    <property type="entry name" value="Adhesion_Centrosome_assoc"/>
</dbReference>
<accession>A0AA88HAW1</accession>
<evidence type="ECO:0000256" key="1">
    <source>
        <dbReference type="SAM" id="MobiDB-lite"/>
    </source>
</evidence>
<gene>
    <name evidence="2" type="ORF">QYM36_019220</name>
</gene>
<keyword evidence="3" id="KW-1185">Reference proteome</keyword>
<sequence length="186" mass="21829">MICNPENINSVSLYLSKELSSNGFDSFVEDNRLCTISLINSTICLYHSYRNLHELRKAEDDKVQKLVIELSDYQRKCAKLSSENAKQSRILSEAGRKEAKLQQSIKDLETSLRREKEERKRTKTEGQSRVQYLETAYRRIQAEHEKLSNRIKKTHRIVPPNMEVSSVIPLPESHVRRKWPEEEQKK</sequence>
<dbReference type="GO" id="GO:0035735">
    <property type="term" value="P:intraciliary transport involved in cilium assembly"/>
    <property type="evidence" value="ECO:0007669"/>
    <property type="project" value="TreeGrafter"/>
</dbReference>
<feature type="region of interest" description="Disordered" evidence="1">
    <location>
        <begin position="85"/>
        <end position="127"/>
    </location>
</feature>
<organism evidence="2 3">
    <name type="scientific">Artemia franciscana</name>
    <name type="common">Brine shrimp</name>
    <name type="synonym">Artemia sanfranciscana</name>
    <dbReference type="NCBI Taxonomy" id="6661"/>
    <lineage>
        <taxon>Eukaryota</taxon>
        <taxon>Metazoa</taxon>
        <taxon>Ecdysozoa</taxon>
        <taxon>Arthropoda</taxon>
        <taxon>Crustacea</taxon>
        <taxon>Branchiopoda</taxon>
        <taxon>Anostraca</taxon>
        <taxon>Artemiidae</taxon>
        <taxon>Artemia</taxon>
    </lineage>
</organism>
<comment type="caution">
    <text evidence="2">The sequence shown here is derived from an EMBL/GenBank/DDBJ whole genome shotgun (WGS) entry which is preliminary data.</text>
</comment>
<feature type="compositionally biased region" description="Basic and acidic residues" evidence="1">
    <location>
        <begin position="94"/>
        <end position="126"/>
    </location>
</feature>
<evidence type="ECO:0000313" key="2">
    <source>
        <dbReference type="EMBL" id="KAK2702166.1"/>
    </source>
</evidence>
<dbReference type="PANTHER" id="PTHR46507:SF4">
    <property type="entry name" value="SSX FAMILY MEMBER 2 INTERACTING PROTEIN"/>
    <property type="match status" value="1"/>
</dbReference>
<dbReference type="PANTHER" id="PTHR46507">
    <property type="entry name" value="AFADIN- AND ALPHA-ACTININ-BINDING PROTEIN"/>
    <property type="match status" value="1"/>
</dbReference>
<dbReference type="GO" id="GO:0036064">
    <property type="term" value="C:ciliary basal body"/>
    <property type="evidence" value="ECO:0007669"/>
    <property type="project" value="TreeGrafter"/>
</dbReference>
<name>A0AA88HAW1_ARTSF</name>
<proteinExistence type="predicted"/>
<dbReference type="AlphaFoldDB" id="A0AA88HAW1"/>
<dbReference type="Proteomes" id="UP001187531">
    <property type="component" value="Unassembled WGS sequence"/>
</dbReference>
<dbReference type="EMBL" id="JAVRJZ010000725">
    <property type="protein sequence ID" value="KAK2702166.1"/>
    <property type="molecule type" value="Genomic_DNA"/>
</dbReference>
<protein>
    <submittedName>
        <fullName evidence="2">Uncharacterized protein</fullName>
    </submittedName>
</protein>